<dbReference type="InterPro" id="IPR007249">
    <property type="entry name" value="DOP1_N"/>
</dbReference>
<dbReference type="Pfam" id="PF24598">
    <property type="entry name" value="DOP1_C"/>
    <property type="match status" value="1"/>
</dbReference>
<evidence type="ECO:0000259" key="10">
    <source>
        <dbReference type="Pfam" id="PF24598"/>
    </source>
</evidence>
<reference evidence="12" key="2">
    <citation type="submission" date="2015-01" db="EMBL/GenBank/DDBJ databases">
        <title>Evolutionary Origins and Diversification of the Mycorrhizal Mutualists.</title>
        <authorList>
            <consortium name="DOE Joint Genome Institute"/>
            <consortium name="Mycorrhizal Genomics Consortium"/>
            <person name="Kohler A."/>
            <person name="Kuo A."/>
            <person name="Nagy L.G."/>
            <person name="Floudas D."/>
            <person name="Copeland A."/>
            <person name="Barry K.W."/>
            <person name="Cichocki N."/>
            <person name="Veneault-Fourrey C."/>
            <person name="LaButti K."/>
            <person name="Lindquist E.A."/>
            <person name="Lipzen A."/>
            <person name="Lundell T."/>
            <person name="Morin E."/>
            <person name="Murat C."/>
            <person name="Riley R."/>
            <person name="Ohm R."/>
            <person name="Sun H."/>
            <person name="Tunlid A."/>
            <person name="Henrissat B."/>
            <person name="Grigoriev I.V."/>
            <person name="Hibbett D.S."/>
            <person name="Martin F."/>
        </authorList>
    </citation>
    <scope>NUCLEOTIDE SEQUENCE [LARGE SCALE GENOMIC DNA]</scope>
    <source>
        <strain evidence="12">441</strain>
    </source>
</reference>
<gene>
    <name evidence="11" type="ORF">PISMIDRAFT_383256</name>
</gene>
<accession>A0A0C9YY87</accession>
<proteinExistence type="inferred from homology"/>
<feature type="compositionally biased region" description="Low complexity" evidence="7">
    <location>
        <begin position="1732"/>
        <end position="1749"/>
    </location>
</feature>
<feature type="domain" description="DOP1 N-terminal" evidence="8">
    <location>
        <begin position="44"/>
        <end position="353"/>
    </location>
</feature>
<evidence type="ECO:0000256" key="4">
    <source>
        <dbReference type="ARBA" id="ARBA00023034"/>
    </source>
</evidence>
<keyword evidence="5" id="KW-0472">Membrane</keyword>
<dbReference type="Proteomes" id="UP000054018">
    <property type="component" value="Unassembled WGS sequence"/>
</dbReference>
<evidence type="ECO:0000313" key="12">
    <source>
        <dbReference type="Proteomes" id="UP000054018"/>
    </source>
</evidence>
<evidence type="ECO:0008006" key="13">
    <source>
        <dbReference type="Google" id="ProtNLM"/>
    </source>
</evidence>
<sequence length="1812" mass="202959">MVARARDVAANERDVKSGADGRGTSHPSTKATERLAPQQPYASDPKYKKYTQQVEKCLNAFDNVHEWADCISFLKQLLKTFQSYLQFKEIPHKLIVAKRLAQCLNPALPAGVHQRALDVYKHILSVLGTEGLKHDLPLWSSGLFPFFEYASTSVKVCAAPVHTIGHSCQSCARQPTLLNLYDTYYLPLQHDLRPVMKSFILALLPGLEEETGEFFDKVLGLLDRLTDTVSPVFFIQNLWLVMITMPAARGSALNFLLRRLPALHGEHDITHVVGRDIGLMIRAFSAALEDDNLLVRRSALDILLQSMRMDSAALKGTQPEDCAILMKAATSVVLRRDLSLNRRLYTWLLGPDDKSEAQIVYLRQHGLQLLSTTLKNEMFTPSEEYAESRPFKIFISLLDKWEIGSPLTEILIYDALKAIHQHMESKSITSSDVAMTASTLLEAVEPSILWKQLLRSILYSIDDGNRPEAIRLTLFLLRELPVHDDEVRSVHLPIVFAALVEKLLTHIRENNSRATSLTVSETCVLQQEVLQKMMPEALQQRPKLSDTELQKSSTSSSPLVFATTFYGLDPPTTSNYHPAAPITTAVEQLLMLCQICAKCMVQMQGSGADLKATFSQLLSTLTRLVELSHVRPDASPEASCVPPSWLEDMLDCLDMESVGFPLLDHGITLIIAIHRSSGLLPSAPATQKLVVGRMVKRLFRFLRHECAIYHVRAVDLVWTLESSTGHHYVESIIAQSLNSPNLCSLQEAFEAFGVLWRLTEDEVSPGFRLKVPMMIVLDTLRHEQPSIRRAGETWMRCSLRSYARVLEPIIYDLIDPTIRRKPCRTKIKGREVQGYIYEQAFDQRYVHHLLEVLLAIAQFGGQGFAKTARSYPISRSNHKPLAHRLGTVSIDPTANFLDALVEILSRFIQSEPKEQHESTTGPLNIKIQSASVDLLHAVVARGEIDYLSLEVLEPVVIGRLYFTVHFRRLDLQTKLLRILHSLISASTAHLAQANVLRSESSGSETGPGTYTMNPLLTQTLIDGISLPHNRVMLQHWLDFVLMAIQQFHPTLQGIISPIVDCLCRQLRAFLIDALLASQPDSTVFGVATDAEFITLLNAMERLLILGLTSQAELSQQDEDFPPHEKSATESSGILGLVSNVFTVDNASSQTDDQLAPRSPGYRSLHEGIRVLFAIWINLVWTAPSSRRSEDGSLSVIYNRTRARCGRALEHLSRAHPNEVLESLVICWDRDLTLYSRDPKLAEDAAFELVDTLISSAHSAVHMICESIVARTPGLPSGGRKYTNSNLSDGTLLKFLEEYLSRLEGPLALQVWGRFIQLAKDVISNVREFRAQTYLLLRCLCVLGDKVTQTTAMEDRRIKKDLQDVFSKLLDACVTSSGRSSESASWIRRTTKESIMNGRSSPVPRGVSDQKAEDKASSSMMSLPDNAKPTWGSELPLQITNFIATTVLPNLRKFLPDNDKVASACSSIVYYVVNPAVKGKSRPLDLDPVVVEIIKEMTRISAALKVWRAPVIDILYDNRVFDSNTAAATRWKPVVKALFDSDKTSFGDLLSRIASAPSANIFSNRENEMLLRSLNLRRLSFVLFTGEKNHFVTQLPSVQEKLVDILRNVPSPIVQSEVYLCIRVLLCRLSPHNLTSFWPVILTELYRIFEQIIVTLPVDESEELPLILSASKCLDLLLTLQTEEFQIHQWIFVTDTVDAVYRPDNWTPYAMFDRLAETVTDIPVPEAKERSKASSGVTFSTSSASISFPSDGQSSKMRHPMLNSLRQIDSIRDLIPFFSHVSISSYESIYATAGNIDWEAVEQGILDDMFDGR</sequence>
<feature type="region of interest" description="Disordered" evidence="7">
    <location>
        <begin position="1"/>
        <end position="43"/>
    </location>
</feature>
<keyword evidence="2" id="KW-0813">Transport</keyword>
<dbReference type="InterPro" id="IPR056457">
    <property type="entry name" value="DOP1_C"/>
</dbReference>
<evidence type="ECO:0000259" key="9">
    <source>
        <dbReference type="Pfam" id="PF24597"/>
    </source>
</evidence>
<feature type="domain" description="DOP1-like middle TPR" evidence="9">
    <location>
        <begin position="361"/>
        <end position="553"/>
    </location>
</feature>
<feature type="region of interest" description="Disordered" evidence="7">
    <location>
        <begin position="1732"/>
        <end position="1754"/>
    </location>
</feature>
<evidence type="ECO:0000256" key="2">
    <source>
        <dbReference type="ARBA" id="ARBA00022448"/>
    </source>
</evidence>
<dbReference type="PANTHER" id="PTHR14042:SF24">
    <property type="entry name" value="PROTEIN DOPEY-1 HOMOLOG"/>
    <property type="match status" value="1"/>
</dbReference>
<reference evidence="11 12" key="1">
    <citation type="submission" date="2014-04" db="EMBL/GenBank/DDBJ databases">
        <authorList>
            <consortium name="DOE Joint Genome Institute"/>
            <person name="Kuo A."/>
            <person name="Kohler A."/>
            <person name="Costa M.D."/>
            <person name="Nagy L.G."/>
            <person name="Floudas D."/>
            <person name="Copeland A."/>
            <person name="Barry K.W."/>
            <person name="Cichocki N."/>
            <person name="Veneault-Fourrey C."/>
            <person name="LaButti K."/>
            <person name="Lindquist E.A."/>
            <person name="Lipzen A."/>
            <person name="Lundell T."/>
            <person name="Morin E."/>
            <person name="Murat C."/>
            <person name="Sun H."/>
            <person name="Tunlid A."/>
            <person name="Henrissat B."/>
            <person name="Grigoriev I.V."/>
            <person name="Hibbett D.S."/>
            <person name="Martin F."/>
            <person name="Nordberg H.P."/>
            <person name="Cantor M.N."/>
            <person name="Hua S.X."/>
        </authorList>
    </citation>
    <scope>NUCLEOTIDE SEQUENCE [LARGE SCALE GENOMIC DNA]</scope>
    <source>
        <strain evidence="11 12">441</strain>
    </source>
</reference>
<dbReference type="InterPro" id="IPR056458">
    <property type="entry name" value="TPR_DOP1_M"/>
</dbReference>
<protein>
    <recommendedName>
        <fullName evidence="13">Dopey N-terminal domain-containing protein</fullName>
    </recommendedName>
</protein>
<dbReference type="STRING" id="765257.A0A0C9YY87"/>
<dbReference type="GO" id="GO:0005802">
    <property type="term" value="C:trans-Golgi network"/>
    <property type="evidence" value="ECO:0007669"/>
    <property type="project" value="TreeGrafter"/>
</dbReference>
<keyword evidence="12" id="KW-1185">Reference proteome</keyword>
<evidence type="ECO:0000256" key="7">
    <source>
        <dbReference type="SAM" id="MobiDB-lite"/>
    </source>
</evidence>
<evidence type="ECO:0000256" key="1">
    <source>
        <dbReference type="ARBA" id="ARBA00004395"/>
    </source>
</evidence>
<keyword evidence="4" id="KW-0333">Golgi apparatus</keyword>
<dbReference type="SUPFAM" id="SSF48371">
    <property type="entry name" value="ARM repeat"/>
    <property type="match status" value="1"/>
</dbReference>
<keyword evidence="3" id="KW-0653">Protein transport</keyword>
<dbReference type="Pfam" id="PF04118">
    <property type="entry name" value="Dopey_N"/>
    <property type="match status" value="1"/>
</dbReference>
<name>A0A0C9YY87_9AGAM</name>
<organism evidence="11 12">
    <name type="scientific">Pisolithus microcarpus 441</name>
    <dbReference type="NCBI Taxonomy" id="765257"/>
    <lineage>
        <taxon>Eukaryota</taxon>
        <taxon>Fungi</taxon>
        <taxon>Dikarya</taxon>
        <taxon>Basidiomycota</taxon>
        <taxon>Agaricomycotina</taxon>
        <taxon>Agaricomycetes</taxon>
        <taxon>Agaricomycetidae</taxon>
        <taxon>Boletales</taxon>
        <taxon>Sclerodermatineae</taxon>
        <taxon>Pisolithaceae</taxon>
        <taxon>Pisolithus</taxon>
    </lineage>
</organism>
<feature type="compositionally biased region" description="Basic and acidic residues" evidence="7">
    <location>
        <begin position="1"/>
        <end position="19"/>
    </location>
</feature>
<evidence type="ECO:0000313" key="11">
    <source>
        <dbReference type="EMBL" id="KIK30070.1"/>
    </source>
</evidence>
<dbReference type="InterPro" id="IPR016024">
    <property type="entry name" value="ARM-type_fold"/>
</dbReference>
<evidence type="ECO:0000256" key="3">
    <source>
        <dbReference type="ARBA" id="ARBA00022927"/>
    </source>
</evidence>
<comment type="subcellular location">
    <subcellularLocation>
        <location evidence="1">Golgi apparatus membrane</location>
        <topology evidence="1">Peripheral membrane protein</topology>
    </subcellularLocation>
</comment>
<dbReference type="OrthoDB" id="297643at2759"/>
<dbReference type="GO" id="GO:0005829">
    <property type="term" value="C:cytosol"/>
    <property type="evidence" value="ECO:0007669"/>
    <property type="project" value="GOC"/>
</dbReference>
<evidence type="ECO:0000259" key="8">
    <source>
        <dbReference type="Pfam" id="PF04118"/>
    </source>
</evidence>
<dbReference type="Pfam" id="PF24597">
    <property type="entry name" value="TPR_DOP1_M"/>
    <property type="match status" value="1"/>
</dbReference>
<feature type="domain" description="DOP1-like C-terminal" evidence="10">
    <location>
        <begin position="1294"/>
        <end position="1790"/>
    </location>
</feature>
<dbReference type="GO" id="GO:0006895">
    <property type="term" value="P:Golgi to endosome transport"/>
    <property type="evidence" value="ECO:0007669"/>
    <property type="project" value="InterPro"/>
</dbReference>
<dbReference type="PANTHER" id="PTHR14042">
    <property type="entry name" value="DOPEY-RELATED"/>
    <property type="match status" value="1"/>
</dbReference>
<dbReference type="InterPro" id="IPR040314">
    <property type="entry name" value="DOP1"/>
</dbReference>
<dbReference type="GO" id="GO:0015031">
    <property type="term" value="P:protein transport"/>
    <property type="evidence" value="ECO:0007669"/>
    <property type="project" value="UniProtKB-KW"/>
</dbReference>
<evidence type="ECO:0000256" key="5">
    <source>
        <dbReference type="ARBA" id="ARBA00023136"/>
    </source>
</evidence>
<comment type="similarity">
    <text evidence="6">Belongs to the DOP1 family.</text>
</comment>
<dbReference type="GO" id="GO:0000139">
    <property type="term" value="C:Golgi membrane"/>
    <property type="evidence" value="ECO:0007669"/>
    <property type="project" value="UniProtKB-SubCell"/>
</dbReference>
<feature type="region of interest" description="Disordered" evidence="7">
    <location>
        <begin position="1395"/>
        <end position="1424"/>
    </location>
</feature>
<dbReference type="GO" id="GO:0005768">
    <property type="term" value="C:endosome"/>
    <property type="evidence" value="ECO:0007669"/>
    <property type="project" value="TreeGrafter"/>
</dbReference>
<evidence type="ECO:0000256" key="6">
    <source>
        <dbReference type="ARBA" id="ARBA00046326"/>
    </source>
</evidence>
<dbReference type="EMBL" id="KN833687">
    <property type="protein sequence ID" value="KIK30070.1"/>
    <property type="molecule type" value="Genomic_DNA"/>
</dbReference>
<dbReference type="HOGENOM" id="CLU_001197_0_0_1"/>